<dbReference type="PANTHER" id="PTHR23124:SF129">
    <property type="entry name" value="C-TYPE LECTIN DOMAIN-CONTAINING PROTEIN"/>
    <property type="match status" value="1"/>
</dbReference>
<keyword evidence="2" id="KW-0732">Signal</keyword>
<evidence type="ECO:0000313" key="5">
    <source>
        <dbReference type="Proteomes" id="UP000001940"/>
    </source>
</evidence>
<dbReference type="AlphaFoldDB" id="Q9XUI6"/>
<gene>
    <name evidence="4 6" type="primary">clec-98</name>
    <name evidence="4" type="ORF">CELE_ZK39.7</name>
    <name evidence="6" type="ORF">ZK39.7</name>
</gene>
<dbReference type="SMART" id="SM00034">
    <property type="entry name" value="CLECT"/>
    <property type="match status" value="1"/>
</dbReference>
<evidence type="ECO:0000256" key="1">
    <source>
        <dbReference type="SAM" id="MobiDB-lite"/>
    </source>
</evidence>
<feature type="chain" id="PRO_5004336939" evidence="2">
    <location>
        <begin position="17"/>
        <end position="245"/>
    </location>
</feature>
<dbReference type="InParanoid" id="Q9XUI6"/>
<dbReference type="InterPro" id="IPR016187">
    <property type="entry name" value="CTDL_fold"/>
</dbReference>
<dbReference type="STRING" id="6239.ZK39.7.1"/>
<accession>Q9XUI6</accession>
<evidence type="ECO:0000256" key="2">
    <source>
        <dbReference type="SAM" id="SignalP"/>
    </source>
</evidence>
<dbReference type="CTD" id="191215"/>
<dbReference type="HOGENOM" id="CLU_058687_1_0_1"/>
<dbReference type="AGR" id="WB:WBGene00013932"/>
<sequence>MTSLLVLLAIFIGAVASHGGDYHGRGNGGGNGRGGSNQSNRGCDSGWKRFNRPSGAWCIRIYRGTHSQADAENRCRQNVGATLSGVQNQVEINFITKSALDLISEASGSIWIGGRRTQACRNSALSTSCGSLNSFQWTDGSTTGTAGLVWNTNQPDNKDSRSQQCLVLLASRASSIQDKWTWYANRMDDVQCAASGGESAARALRAYAYMNFICNPFAILYFSTQLGFSIRSQTFHKCIHEHVSG</sequence>
<feature type="signal peptide" evidence="2">
    <location>
        <begin position="1"/>
        <end position="16"/>
    </location>
</feature>
<dbReference type="GeneID" id="191215"/>
<organism evidence="4 5">
    <name type="scientific">Caenorhabditis elegans</name>
    <dbReference type="NCBI Taxonomy" id="6239"/>
    <lineage>
        <taxon>Eukaryota</taxon>
        <taxon>Metazoa</taxon>
        <taxon>Ecdysozoa</taxon>
        <taxon>Nematoda</taxon>
        <taxon>Chromadorea</taxon>
        <taxon>Rhabditida</taxon>
        <taxon>Rhabditina</taxon>
        <taxon>Rhabditomorpha</taxon>
        <taxon>Rhabditoidea</taxon>
        <taxon>Rhabditidae</taxon>
        <taxon>Peloderinae</taxon>
        <taxon>Caenorhabditis</taxon>
    </lineage>
</organism>
<dbReference type="CDD" id="cd00037">
    <property type="entry name" value="CLECT"/>
    <property type="match status" value="1"/>
</dbReference>
<dbReference type="Gene3D" id="3.10.100.10">
    <property type="entry name" value="Mannose-Binding Protein A, subunit A"/>
    <property type="match status" value="1"/>
</dbReference>
<protein>
    <submittedName>
        <fullName evidence="4">C-type lectin domain-containing protein</fullName>
    </submittedName>
</protein>
<feature type="compositionally biased region" description="Gly residues" evidence="1">
    <location>
        <begin position="26"/>
        <end position="35"/>
    </location>
</feature>
<dbReference type="InterPro" id="IPR016186">
    <property type="entry name" value="C-type_lectin-like/link_sf"/>
</dbReference>
<feature type="region of interest" description="Disordered" evidence="1">
    <location>
        <begin position="26"/>
        <end position="45"/>
    </location>
</feature>
<dbReference type="PANTHER" id="PTHR23124">
    <property type="entry name" value="C-TYPE LECTIN DOMAIN-CONTAINING PROTEIN-RELATED-RELATED"/>
    <property type="match status" value="1"/>
</dbReference>
<dbReference type="UCSC" id="ZK39.7">
    <property type="organism name" value="c. elegans"/>
</dbReference>
<dbReference type="OrthoDB" id="5837608at2759"/>
<dbReference type="PROSITE" id="PS50041">
    <property type="entry name" value="C_TYPE_LECTIN_2"/>
    <property type="match status" value="1"/>
</dbReference>
<evidence type="ECO:0000313" key="6">
    <source>
        <dbReference type="WormBase" id="ZK39.7"/>
    </source>
</evidence>
<name>Q9XUI6_CAEEL</name>
<evidence type="ECO:0000313" key="4">
    <source>
        <dbReference type="EMBL" id="CAB05014.2"/>
    </source>
</evidence>
<dbReference type="KEGG" id="cel:CELE_ZK39.7"/>
<dbReference type="WormBase" id="ZK39.7">
    <property type="protein sequence ID" value="CE42874"/>
    <property type="gene ID" value="WBGene00013932"/>
    <property type="gene designation" value="clec-98"/>
</dbReference>
<proteinExistence type="predicted"/>
<evidence type="ECO:0000259" key="3">
    <source>
        <dbReference type="PROSITE" id="PS50041"/>
    </source>
</evidence>
<dbReference type="RefSeq" id="NP_492871.2">
    <property type="nucleotide sequence ID" value="NM_060470.4"/>
</dbReference>
<dbReference type="PhylomeDB" id="Q9XUI6"/>
<dbReference type="InterPro" id="IPR001304">
    <property type="entry name" value="C-type_lectin-like"/>
</dbReference>
<dbReference type="Proteomes" id="UP000001940">
    <property type="component" value="Chromosome I"/>
</dbReference>
<reference evidence="4 5" key="1">
    <citation type="journal article" date="1998" name="Science">
        <title>Genome sequence of the nematode C. elegans: a platform for investigating biology.</title>
        <authorList>
            <consortium name="The C. elegans sequencing consortium"/>
            <person name="Sulson J.E."/>
            <person name="Waterston R."/>
        </authorList>
    </citation>
    <scope>NUCLEOTIDE SEQUENCE [LARGE SCALE GENOMIC DNA]</scope>
    <source>
        <strain evidence="4 5">Bristol N2</strain>
    </source>
</reference>
<dbReference type="OMA" id="QDKWTWY"/>
<dbReference type="SUPFAM" id="SSF56436">
    <property type="entry name" value="C-type lectin-like"/>
    <property type="match status" value="1"/>
</dbReference>
<dbReference type="eggNOG" id="KOG4297">
    <property type="taxonomic scope" value="Eukaryota"/>
</dbReference>
<dbReference type="SMR" id="Q9XUI6"/>
<dbReference type="PaxDb" id="6239-ZK39.7"/>
<dbReference type="EMBL" id="BX284601">
    <property type="protein sequence ID" value="CAB05014.2"/>
    <property type="molecule type" value="Genomic_DNA"/>
</dbReference>
<keyword evidence="5" id="KW-1185">Reference proteome</keyword>
<feature type="domain" description="C-type lectin" evidence="3">
    <location>
        <begin position="54"/>
        <end position="180"/>
    </location>
</feature>